<dbReference type="PANTHER" id="PTHR30471">
    <property type="entry name" value="DNA REPAIR PROTEIN RADC"/>
    <property type="match status" value="1"/>
</dbReference>
<dbReference type="CDD" id="cd08071">
    <property type="entry name" value="MPN_DUF2466"/>
    <property type="match status" value="1"/>
</dbReference>
<dbReference type="InterPro" id="IPR020891">
    <property type="entry name" value="UPF0758_CS"/>
</dbReference>
<evidence type="ECO:0000313" key="7">
    <source>
        <dbReference type="EMBL" id="RBP39964.1"/>
    </source>
</evidence>
<keyword evidence="3" id="KW-0378">Hydrolase</keyword>
<dbReference type="EMBL" id="QNRQ01000004">
    <property type="protein sequence ID" value="RBP39964.1"/>
    <property type="molecule type" value="Genomic_DNA"/>
</dbReference>
<evidence type="ECO:0000256" key="3">
    <source>
        <dbReference type="ARBA" id="ARBA00022801"/>
    </source>
</evidence>
<keyword evidence="2" id="KW-0479">Metal-binding</keyword>
<dbReference type="SUPFAM" id="SSF102712">
    <property type="entry name" value="JAB1/MPN domain"/>
    <property type="match status" value="1"/>
</dbReference>
<dbReference type="RefSeq" id="WP_113932939.1">
    <property type="nucleotide sequence ID" value="NZ_JACCEU010000005.1"/>
</dbReference>
<name>A0A366HCA5_9BURK</name>
<dbReference type="GO" id="GO:0008237">
    <property type="term" value="F:metallopeptidase activity"/>
    <property type="evidence" value="ECO:0007669"/>
    <property type="project" value="UniProtKB-KW"/>
</dbReference>
<dbReference type="Proteomes" id="UP000253628">
    <property type="component" value="Unassembled WGS sequence"/>
</dbReference>
<feature type="domain" description="MPN" evidence="6">
    <location>
        <begin position="56"/>
        <end position="178"/>
    </location>
</feature>
<dbReference type="OrthoDB" id="9804482at2"/>
<comment type="caution">
    <text evidence="7">The sequence shown here is derived from an EMBL/GenBank/DDBJ whole genome shotgun (WGS) entry which is preliminary data.</text>
</comment>
<keyword evidence="1" id="KW-0645">Protease</keyword>
<dbReference type="GO" id="GO:0046872">
    <property type="term" value="F:metal ion binding"/>
    <property type="evidence" value="ECO:0007669"/>
    <property type="project" value="UniProtKB-KW"/>
</dbReference>
<evidence type="ECO:0000259" key="6">
    <source>
        <dbReference type="PROSITE" id="PS50249"/>
    </source>
</evidence>
<dbReference type="AlphaFoldDB" id="A0A366HCA5"/>
<evidence type="ECO:0000256" key="1">
    <source>
        <dbReference type="ARBA" id="ARBA00022670"/>
    </source>
</evidence>
<dbReference type="Pfam" id="PF04002">
    <property type="entry name" value="RadC"/>
    <property type="match status" value="1"/>
</dbReference>
<evidence type="ECO:0000256" key="2">
    <source>
        <dbReference type="ARBA" id="ARBA00022723"/>
    </source>
</evidence>
<protein>
    <submittedName>
        <fullName evidence="7">DNA repair protein RadC</fullName>
    </submittedName>
</protein>
<dbReference type="PROSITE" id="PS01302">
    <property type="entry name" value="UPF0758"/>
    <property type="match status" value="1"/>
</dbReference>
<reference evidence="7 8" key="1">
    <citation type="submission" date="2018-06" db="EMBL/GenBank/DDBJ databases">
        <title>Genomic Encyclopedia of Type Strains, Phase IV (KMG-IV): sequencing the most valuable type-strain genomes for metagenomic binning, comparative biology and taxonomic classification.</title>
        <authorList>
            <person name="Goeker M."/>
        </authorList>
    </citation>
    <scope>NUCLEOTIDE SEQUENCE [LARGE SCALE GENOMIC DNA]</scope>
    <source>
        <strain evidence="7 8">DSM 25520</strain>
    </source>
</reference>
<evidence type="ECO:0000256" key="4">
    <source>
        <dbReference type="ARBA" id="ARBA00022833"/>
    </source>
</evidence>
<dbReference type="GO" id="GO:0006508">
    <property type="term" value="P:proteolysis"/>
    <property type="evidence" value="ECO:0007669"/>
    <property type="project" value="UniProtKB-KW"/>
</dbReference>
<accession>A0A366HCA5</accession>
<dbReference type="InterPro" id="IPR037518">
    <property type="entry name" value="MPN"/>
</dbReference>
<dbReference type="InterPro" id="IPR001405">
    <property type="entry name" value="UPF0758"/>
</dbReference>
<keyword evidence="4" id="KW-0862">Zinc</keyword>
<dbReference type="PANTHER" id="PTHR30471:SF3">
    <property type="entry name" value="UPF0758 PROTEIN YEES-RELATED"/>
    <property type="match status" value="1"/>
</dbReference>
<evidence type="ECO:0000256" key="5">
    <source>
        <dbReference type="ARBA" id="ARBA00023049"/>
    </source>
</evidence>
<proteinExistence type="predicted"/>
<gene>
    <name evidence="7" type="ORF">DFR37_10458</name>
</gene>
<dbReference type="Gene3D" id="3.40.140.10">
    <property type="entry name" value="Cytidine Deaminase, domain 2"/>
    <property type="match status" value="1"/>
</dbReference>
<organism evidence="7 8">
    <name type="scientific">Eoetvoesiella caeni</name>
    <dbReference type="NCBI Taxonomy" id="645616"/>
    <lineage>
        <taxon>Bacteria</taxon>
        <taxon>Pseudomonadati</taxon>
        <taxon>Pseudomonadota</taxon>
        <taxon>Betaproteobacteria</taxon>
        <taxon>Burkholderiales</taxon>
        <taxon>Alcaligenaceae</taxon>
        <taxon>Eoetvoesiella</taxon>
    </lineage>
</organism>
<sequence>MEQQLNHNAALGYDNMNEGQALYVRSPSGRYRAATDSHVLAAARIAAESLISDRAAMGNPDTVKRYFQSKLSGMGHEVAAVLYLNSQFKVIRYMEMSHGTLTQASVYPREIVKTALRLDAAAIIMSHNHPSGVPEASEADLALTRHLKHALALIDVRLLDHIIVTGQGANSLAERGQL</sequence>
<dbReference type="PROSITE" id="PS50249">
    <property type="entry name" value="MPN"/>
    <property type="match status" value="1"/>
</dbReference>
<evidence type="ECO:0000313" key="8">
    <source>
        <dbReference type="Proteomes" id="UP000253628"/>
    </source>
</evidence>
<keyword evidence="5" id="KW-0482">Metalloprotease</keyword>
<dbReference type="InterPro" id="IPR025657">
    <property type="entry name" value="RadC_JAB"/>
</dbReference>
<keyword evidence="8" id="KW-1185">Reference proteome</keyword>